<dbReference type="Proteomes" id="UP000435138">
    <property type="component" value="Unassembled WGS sequence"/>
</dbReference>
<organism evidence="1 2">
    <name type="scientific">Endobacterium cereale</name>
    <dbReference type="NCBI Taxonomy" id="2663029"/>
    <lineage>
        <taxon>Bacteria</taxon>
        <taxon>Pseudomonadati</taxon>
        <taxon>Pseudomonadota</taxon>
        <taxon>Alphaproteobacteria</taxon>
        <taxon>Hyphomicrobiales</taxon>
        <taxon>Rhizobiaceae</taxon>
        <taxon>Endobacterium</taxon>
    </lineage>
</organism>
<reference evidence="1 2" key="1">
    <citation type="submission" date="2019-11" db="EMBL/GenBank/DDBJ databases">
        <title>Genome analysis of Rhizobacterium cereale a novel genus and species isolated from maize roots in North Spain.</title>
        <authorList>
            <person name="Menendez E."/>
            <person name="Flores-Felix J.D."/>
            <person name="Ramirez-Bahena M.-H."/>
            <person name="Igual J.M."/>
            <person name="Garcia-Fraile P."/>
            <person name="Peix A."/>
            <person name="Velazquez E."/>
        </authorList>
    </citation>
    <scope>NUCLEOTIDE SEQUENCE [LARGE SCALE GENOMIC DNA]</scope>
    <source>
        <strain evidence="1 2">RZME27</strain>
    </source>
</reference>
<evidence type="ECO:0000313" key="2">
    <source>
        <dbReference type="Proteomes" id="UP000435138"/>
    </source>
</evidence>
<sequence length="186" mass="21313">MRRWLKRICNLAREPSTEIDDFRIGFHPLRHGWSRLSFKAAGFEEDAWVTEIFDTATITLIDFCRAVVENEATTKPFYDEPGGVILRITPLPKRQHTIIFEIFLIPSGALGKVLPQDCETPAFQMVAKRRVLATSIVMELMRAAILYQEPSFQKGRPDFPFEEFRALVKAWKGQGWADGLDQLIAD</sequence>
<dbReference type="EMBL" id="WIXI01000051">
    <property type="protein sequence ID" value="MQY50118.1"/>
    <property type="molecule type" value="Genomic_DNA"/>
</dbReference>
<dbReference type="AlphaFoldDB" id="A0A6A8AJP8"/>
<accession>A0A6A8AJP8</accession>
<proteinExistence type="predicted"/>
<gene>
    <name evidence="1" type="ORF">GAO09_29230</name>
</gene>
<comment type="caution">
    <text evidence="1">The sequence shown here is derived from an EMBL/GenBank/DDBJ whole genome shotgun (WGS) entry which is preliminary data.</text>
</comment>
<keyword evidence="2" id="KW-1185">Reference proteome</keyword>
<dbReference type="RefSeq" id="WP_153360445.1">
    <property type="nucleotide sequence ID" value="NZ_WIXI01000051.1"/>
</dbReference>
<name>A0A6A8AJP8_9HYPH</name>
<evidence type="ECO:0000313" key="1">
    <source>
        <dbReference type="EMBL" id="MQY50118.1"/>
    </source>
</evidence>
<protein>
    <submittedName>
        <fullName evidence="1">Uncharacterized protein</fullName>
    </submittedName>
</protein>